<comment type="caution">
    <text evidence="2">The sequence shown here is derived from an EMBL/GenBank/DDBJ whole genome shotgun (WGS) entry which is preliminary data.</text>
</comment>
<organism evidence="2 3">
    <name type="scientific">Candidatus Methanofishera endochildressiae</name>
    <dbReference type="NCBI Taxonomy" id="2738884"/>
    <lineage>
        <taxon>Bacteria</taxon>
        <taxon>Pseudomonadati</taxon>
        <taxon>Pseudomonadota</taxon>
        <taxon>Gammaproteobacteria</taxon>
        <taxon>Candidatus Methanofishera</taxon>
    </lineage>
</organism>
<accession>A0A7Z0MMF4</accession>
<dbReference type="Proteomes" id="UP000537890">
    <property type="component" value="Unassembled WGS sequence"/>
</dbReference>
<evidence type="ECO:0000313" key="3">
    <source>
        <dbReference type="Proteomes" id="UP000537890"/>
    </source>
</evidence>
<dbReference type="EMBL" id="JACCHS010000002">
    <property type="protein sequence ID" value="NYT46398.1"/>
    <property type="molecule type" value="Genomic_DNA"/>
</dbReference>
<gene>
    <name evidence="2" type="ORF">H0A75_00430</name>
</gene>
<evidence type="ECO:0000313" key="2">
    <source>
        <dbReference type="EMBL" id="NYT46398.1"/>
    </source>
</evidence>
<keyword evidence="1" id="KW-0175">Coiled coil</keyword>
<feature type="coiled-coil region" evidence="1">
    <location>
        <begin position="77"/>
        <end position="107"/>
    </location>
</feature>
<sequence length="110" mass="12555">MLTIQRWSSFTIICLLAIAPVQAKINFSANPIGQGNIEINELGFRLTPLTQDELLPAADHWQALLQTQLVEISELNINIAKADKAQKEALLEQLQKQKEQKNKTYRSWRI</sequence>
<dbReference type="AlphaFoldDB" id="A0A7Z0MMF4"/>
<protein>
    <submittedName>
        <fullName evidence="2">Uncharacterized protein</fullName>
    </submittedName>
</protein>
<reference evidence="2 3" key="1">
    <citation type="submission" date="2020-05" db="EMBL/GenBank/DDBJ databases">
        <title>Horizontal transmission and recombination maintain forever young bacterial symbiont genomes.</title>
        <authorList>
            <person name="Russell S.L."/>
            <person name="Pepper-Tunick E."/>
            <person name="Svedberg J."/>
            <person name="Byrne A."/>
            <person name="Ruelas Castillo J."/>
            <person name="Vollmers C."/>
            <person name="Beinart R.A."/>
            <person name="Corbett-Detig R."/>
        </authorList>
    </citation>
    <scope>NUCLEOTIDE SEQUENCE [LARGE SCALE GENOMIC DNA]</scope>
    <source>
        <strain evidence="2">4727-3</strain>
    </source>
</reference>
<name>A0A7Z0MMF4_9GAMM</name>
<evidence type="ECO:0000256" key="1">
    <source>
        <dbReference type="SAM" id="Coils"/>
    </source>
</evidence>
<proteinExistence type="predicted"/>